<evidence type="ECO:0000256" key="8">
    <source>
        <dbReference type="ARBA" id="ARBA00022968"/>
    </source>
</evidence>
<keyword evidence="7 13" id="KW-0479">Metal-binding</keyword>
<dbReference type="InterPro" id="IPR029044">
    <property type="entry name" value="Nucleotide-diphossugar_trans"/>
</dbReference>
<evidence type="ECO:0000256" key="12">
    <source>
        <dbReference type="ARBA" id="ARBA00023211"/>
    </source>
</evidence>
<proteinExistence type="inferred from homology"/>
<evidence type="ECO:0000256" key="13">
    <source>
        <dbReference type="RuleBase" id="RU368119"/>
    </source>
</evidence>
<comment type="cofactor">
    <cofactor evidence="13">
        <name>Mn(2+)</name>
        <dbReference type="ChEBI" id="CHEBI:29035"/>
    </cofactor>
    <text evidence="13">The cofactor is mostly bound to the substrate.</text>
</comment>
<comment type="pathway">
    <text evidence="2 13">Protein modification; protein glycosylation.</text>
</comment>
<dbReference type="InterPro" id="IPR004139">
    <property type="entry name" value="Glyco_trans_13"/>
</dbReference>
<evidence type="ECO:0000256" key="7">
    <source>
        <dbReference type="ARBA" id="ARBA00022723"/>
    </source>
</evidence>
<name>A0AAN9A6C5_HALRR</name>
<keyword evidence="8 13" id="KW-0735">Signal-anchor</keyword>
<keyword evidence="15" id="KW-1185">Reference proteome</keyword>
<gene>
    <name evidence="14" type="ORF">SK128_016411</name>
</gene>
<evidence type="ECO:0000256" key="1">
    <source>
        <dbReference type="ARBA" id="ARBA00004323"/>
    </source>
</evidence>
<comment type="similarity">
    <text evidence="3 13">Belongs to the glycosyltransferase 13 family.</text>
</comment>
<dbReference type="GO" id="GO:0000139">
    <property type="term" value="C:Golgi membrane"/>
    <property type="evidence" value="ECO:0007669"/>
    <property type="project" value="UniProtKB-SubCell"/>
</dbReference>
<keyword evidence="4 13" id="KW-0328">Glycosyltransferase</keyword>
<keyword evidence="6" id="KW-0812">Transmembrane</keyword>
<evidence type="ECO:0000256" key="10">
    <source>
        <dbReference type="ARBA" id="ARBA00023034"/>
    </source>
</evidence>
<evidence type="ECO:0000256" key="9">
    <source>
        <dbReference type="ARBA" id="ARBA00022989"/>
    </source>
</evidence>
<dbReference type="SUPFAM" id="SSF53448">
    <property type="entry name" value="Nucleotide-diphospho-sugar transferases"/>
    <property type="match status" value="1"/>
</dbReference>
<evidence type="ECO:0000313" key="14">
    <source>
        <dbReference type="EMBL" id="KAK7075879.1"/>
    </source>
</evidence>
<dbReference type="InterPro" id="IPR052463">
    <property type="entry name" value="O-linked_mannose_GnT"/>
</dbReference>
<dbReference type="Pfam" id="PF03071">
    <property type="entry name" value="GNT-I"/>
    <property type="match status" value="1"/>
</dbReference>
<dbReference type="PANTHER" id="PTHR46396:SF1">
    <property type="entry name" value="PROTEIN O-LINKED-MANNOSE BETA-1,2-N-ACETYLGLUCOSAMINYLTRANSFERASE 1"/>
    <property type="match status" value="1"/>
</dbReference>
<evidence type="ECO:0000256" key="5">
    <source>
        <dbReference type="ARBA" id="ARBA00022679"/>
    </source>
</evidence>
<comment type="function">
    <text evidence="13">Initiates complex N-linked carbohydrate formation. Essential for the conversion of high-mannose to hybrid and complex N-glycans.</text>
</comment>
<dbReference type="GO" id="GO:0003827">
    <property type="term" value="F:alpha-1,3-mannosylglycoprotein 2-beta-N-acetylglucosaminyltransferase activity"/>
    <property type="evidence" value="ECO:0007669"/>
    <property type="project" value="UniProtKB-UniRule"/>
</dbReference>
<dbReference type="Proteomes" id="UP001381693">
    <property type="component" value="Unassembled WGS sequence"/>
</dbReference>
<keyword evidence="9" id="KW-1133">Transmembrane helix</keyword>
<dbReference type="GO" id="GO:0047223">
    <property type="term" value="F:beta-1,3-galactosyl-O-glycosyl-glycoprotein beta-1,3-N-acetylglucosaminyltransferase activity"/>
    <property type="evidence" value="ECO:0007669"/>
    <property type="project" value="TreeGrafter"/>
</dbReference>
<accession>A0AAN9A6C5</accession>
<keyword evidence="10 13" id="KW-0333">Golgi apparatus</keyword>
<dbReference type="PANTHER" id="PTHR46396">
    <property type="entry name" value="PROTEIN O-LINKED-MANNOSE BETA-1,2-N-ACETYLGLUCOSAMINYLTRANSFERASE 1"/>
    <property type="match status" value="1"/>
</dbReference>
<comment type="catalytic activity">
    <reaction evidence="13">
        <text>N(4)-(alpha-D-Man-(1-&gt;3)-[alpha-D-Man-(1-&gt;3)-[alpha-D-Man-(1-&gt;6)]-alpha-D-Man-(1-&gt;6)]-beta-D-Man-(1-&gt;4)-beta-D-GlcNAc-(1-&gt;4)-beta-D-GlcNAc)-L-asparaginyl-[protein] (N-glucan mannose isomer 5A1,2) + UDP-N-acetyl-alpha-D-glucosamine = N(4)-{beta-D-GlcNAc-(1-&gt;2)-alpha-D-Man-(1-&gt;3)-[alpha-D-Man-(1-&gt;3)-[alpha-D-Man-(1-&gt;6)]-alpha-D-Man-(1-&gt;6)]-beta-D-Man-(1-&gt;4)-beta-D-GlcNAc-(1-&gt;4)-beta-D-GlcNAc}-L-asparaginyl-[protein] + UDP + H(+)</text>
        <dbReference type="Rhea" id="RHEA:11456"/>
        <dbReference type="Rhea" id="RHEA-COMP:14367"/>
        <dbReference type="Rhea" id="RHEA-COMP:14368"/>
        <dbReference type="ChEBI" id="CHEBI:15378"/>
        <dbReference type="ChEBI" id="CHEBI:57705"/>
        <dbReference type="ChEBI" id="CHEBI:58223"/>
        <dbReference type="ChEBI" id="CHEBI:59087"/>
        <dbReference type="ChEBI" id="CHEBI:60625"/>
        <dbReference type="EC" id="2.4.1.101"/>
    </reaction>
</comment>
<reference evidence="14 15" key="1">
    <citation type="submission" date="2023-11" db="EMBL/GenBank/DDBJ databases">
        <title>Halocaridina rubra genome assembly.</title>
        <authorList>
            <person name="Smith C."/>
        </authorList>
    </citation>
    <scope>NUCLEOTIDE SEQUENCE [LARGE SCALE GENOMIC DNA]</scope>
    <source>
        <strain evidence="14">EP-1</strain>
        <tissue evidence="14">Whole</tissue>
    </source>
</reference>
<dbReference type="Gene3D" id="3.90.550.10">
    <property type="entry name" value="Spore Coat Polysaccharide Biosynthesis Protein SpsA, Chain A"/>
    <property type="match status" value="1"/>
</dbReference>
<dbReference type="GO" id="GO:0016266">
    <property type="term" value="P:protein O-linked glycosylation via N-acetyl-galactosamine"/>
    <property type="evidence" value="ECO:0007669"/>
    <property type="project" value="TreeGrafter"/>
</dbReference>
<dbReference type="EC" id="2.4.1.101" evidence="13"/>
<dbReference type="GO" id="GO:0030145">
    <property type="term" value="F:manganese ion binding"/>
    <property type="evidence" value="ECO:0007669"/>
    <property type="project" value="UniProtKB-UniRule"/>
</dbReference>
<evidence type="ECO:0000313" key="15">
    <source>
        <dbReference type="Proteomes" id="UP001381693"/>
    </source>
</evidence>
<evidence type="ECO:0000256" key="3">
    <source>
        <dbReference type="ARBA" id="ARBA00006492"/>
    </source>
</evidence>
<dbReference type="EMBL" id="JAXCGZ010010038">
    <property type="protein sequence ID" value="KAK7075879.1"/>
    <property type="molecule type" value="Genomic_DNA"/>
</dbReference>
<keyword evidence="5" id="KW-0808">Transferase</keyword>
<evidence type="ECO:0000256" key="2">
    <source>
        <dbReference type="ARBA" id="ARBA00004922"/>
    </source>
</evidence>
<evidence type="ECO:0000256" key="4">
    <source>
        <dbReference type="ARBA" id="ARBA00022676"/>
    </source>
</evidence>
<keyword evidence="11" id="KW-0472">Membrane</keyword>
<comment type="caution">
    <text evidence="14">The sequence shown here is derived from an EMBL/GenBank/DDBJ whole genome shotgun (WGS) entry which is preliminary data.</text>
</comment>
<evidence type="ECO:0000256" key="11">
    <source>
        <dbReference type="ARBA" id="ARBA00023136"/>
    </source>
</evidence>
<protein>
    <recommendedName>
        <fullName evidence="13">Alpha-1,3-mannosyl-glycoprotein 2-beta-N-acetylglucosaminyltransferase</fullName>
        <shortName evidence="13">GNT-I</shortName>
        <shortName evidence="13">GlcNAc-T I</shortName>
        <ecNumber evidence="13">2.4.1.101</ecNumber>
    </recommendedName>
    <alternativeName>
        <fullName evidence="13">N-glycosyl-oligosaccharide-glycoprotein N-acetylglucosaminyltransferase I</fullName>
    </alternativeName>
</protein>
<feature type="non-terminal residue" evidence="14">
    <location>
        <position position="1"/>
    </location>
</feature>
<evidence type="ECO:0000256" key="6">
    <source>
        <dbReference type="ARBA" id="ARBA00022692"/>
    </source>
</evidence>
<comment type="subcellular location">
    <subcellularLocation>
        <location evidence="1 13">Golgi apparatus membrane</location>
        <topology evidence="1 13">Single-pass type II membrane protein</topology>
    </subcellularLocation>
</comment>
<keyword evidence="12 13" id="KW-0464">Manganese</keyword>
<sequence>PLLSKKFETIPVALVTAKRLPNVLNQIVQIWSNPGGSETPLAIMVDGYSHEAELLGKVLNVTVLFHQNIAKVGTKQRINQHIKFSLKSIFELYPDVDKAIILEDDLVLSPDFISYFQQTSILLKFDPTILCINAYNYNSFPHTAHDPSRLYRAQSYPYYGWMTNRLQANKLLENWATLDIDADWDLWVRRYHVNTEHQVIIPEVPRTKHEGGGGFHVSGFEQETTFHQRLLNDKQKVEINMIRLWDFAYALDLMRLIEHAVKVNITRHPCKEIPIPKYSKQTHVVYLNLTGEDDIEHSYKVVAKCLGFFQDLYENYQGTISIKFFETPLIIISCPSSPYCVDVPEDIIYLPSKDDIQYADDHPWRLSNTTGEISWRIPANDPLEEFNLKNTIAYAYVVNE</sequence>
<organism evidence="14 15">
    <name type="scientific">Halocaridina rubra</name>
    <name type="common">Hawaiian red shrimp</name>
    <dbReference type="NCBI Taxonomy" id="373956"/>
    <lineage>
        <taxon>Eukaryota</taxon>
        <taxon>Metazoa</taxon>
        <taxon>Ecdysozoa</taxon>
        <taxon>Arthropoda</taxon>
        <taxon>Crustacea</taxon>
        <taxon>Multicrustacea</taxon>
        <taxon>Malacostraca</taxon>
        <taxon>Eumalacostraca</taxon>
        <taxon>Eucarida</taxon>
        <taxon>Decapoda</taxon>
        <taxon>Pleocyemata</taxon>
        <taxon>Caridea</taxon>
        <taxon>Atyoidea</taxon>
        <taxon>Atyidae</taxon>
        <taxon>Halocaridina</taxon>
    </lineage>
</organism>
<dbReference type="AlphaFoldDB" id="A0AAN9A6C5"/>